<protein>
    <submittedName>
        <fullName evidence="11">Cytochrome P450</fullName>
    </submittedName>
</protein>
<feature type="transmembrane region" description="Helical" evidence="10">
    <location>
        <begin position="813"/>
        <end position="834"/>
    </location>
</feature>
<comment type="cofactor">
    <cofactor evidence="1 8">
        <name>heme</name>
        <dbReference type="ChEBI" id="CHEBI:30413"/>
    </cofactor>
</comment>
<dbReference type="PANTHER" id="PTHR46206">
    <property type="entry name" value="CYTOCHROME P450"/>
    <property type="match status" value="1"/>
</dbReference>
<feature type="binding site" description="axial binding residue" evidence="8">
    <location>
        <position position="470"/>
    </location>
    <ligand>
        <name>heme</name>
        <dbReference type="ChEBI" id="CHEBI:30413"/>
    </ligand>
    <ligandPart>
        <name>Fe</name>
        <dbReference type="ChEBI" id="CHEBI:18248"/>
    </ligandPart>
</feature>
<dbReference type="InterPro" id="IPR002403">
    <property type="entry name" value="Cyt_P450_E_grp-IV"/>
</dbReference>
<dbReference type="OrthoDB" id="3852249at2759"/>
<evidence type="ECO:0000256" key="9">
    <source>
        <dbReference type="SAM" id="MobiDB-lite"/>
    </source>
</evidence>
<evidence type="ECO:0000256" key="6">
    <source>
        <dbReference type="ARBA" id="ARBA00023004"/>
    </source>
</evidence>
<evidence type="ECO:0000256" key="5">
    <source>
        <dbReference type="ARBA" id="ARBA00023002"/>
    </source>
</evidence>
<dbReference type="GO" id="GO:0020037">
    <property type="term" value="F:heme binding"/>
    <property type="evidence" value="ECO:0007669"/>
    <property type="project" value="InterPro"/>
</dbReference>
<keyword evidence="3 8" id="KW-0349">Heme</keyword>
<sequence>MEATINRLDNHHAQSNSSTHMGRDNYELSRGYVLASTIIAILFALFSYFKKSSKCTPLPWVNQPGPFDIFRMKAKYRFLRGARDMVLQGFADFPDSAGFRMVADGGEIVMLAPKYAAELKNDHRVDFVKLFLQDFHEGIPGFDFTQQGARDAKILREVTKSQLTHHLSKITDSLSTECTASMQRIFTDNEEYHDVELRSSLLDLISRISSKAFLGGDPLYQNEDWLKITTTYAGTVNRAAVMLRLWPRALHPLVHWVLPSCHEARTQVRLARRLFEPMVERRRRDKAEDPNVVFDDTVEWAEKAAKGMPYDASAVQLLFSMAAMHTTTDLLTQVILDLAAHPGMLDPLRKEIETVLSEEGGWTKAALHRMKLLDSVLKECQRMKPAAISGLRGILNTDVTLSDGLRLAEGTSIAVSSHLHWDEKIYKDPHKWDGWRFYNLRQVPGMEHRSQLVSSTSPEHMGFGIGTHACPGRFFGAHEVKVALCHFVLNYDWKLTFKSTNLINMGNVISLVSTSADTINAFAKQSKELHAKLADLQDPAKLVLNTAGVIAKTLSFNACSDSLFKAVKTLSGGQAHGELVKLGGQIQKNVEQISNGVDSLNNHRNQKGHSFPQHVHDFIASCYDENSEAGEDEYFFVYHPGTDWYPAFNRLLKDYPLPKFCGTFHSIGAMSVFLEKFRLVVGPGPTINILIPAVHLFVVPDEIEIPSDLFPIRIRGELHQSGNPYVHVNIRNMSPLQRECLYNVANINKISATDGDAKVANRQQNIHGNWRRKVYSISRAAAVGAPAAAKHIATCRALSGLLAAPMAVACPPLLVTVAVGCAVAALSCGAVAGIRPGKAAKHDAEIKWDRRFGAEKGSLSGHNLLAKMKEIEFEWNVCGHKLRVPYI</sequence>
<dbReference type="Pfam" id="PF00067">
    <property type="entry name" value="p450"/>
    <property type="match status" value="1"/>
</dbReference>
<evidence type="ECO:0000256" key="2">
    <source>
        <dbReference type="ARBA" id="ARBA00010617"/>
    </source>
</evidence>
<dbReference type="PROSITE" id="PS00086">
    <property type="entry name" value="CYTOCHROME_P450"/>
    <property type="match status" value="1"/>
</dbReference>
<evidence type="ECO:0000256" key="3">
    <source>
        <dbReference type="ARBA" id="ARBA00022617"/>
    </source>
</evidence>
<keyword evidence="10" id="KW-0472">Membrane</keyword>
<dbReference type="GO" id="GO:0004497">
    <property type="term" value="F:monooxygenase activity"/>
    <property type="evidence" value="ECO:0007669"/>
    <property type="project" value="UniProtKB-KW"/>
</dbReference>
<evidence type="ECO:0000256" key="10">
    <source>
        <dbReference type="SAM" id="Phobius"/>
    </source>
</evidence>
<dbReference type="PRINTS" id="PR00465">
    <property type="entry name" value="EP450IV"/>
</dbReference>
<dbReference type="PANTHER" id="PTHR46206:SF2">
    <property type="entry name" value="CYTOCHROME P450 MONOOXYGENASE AUSG-RELATED"/>
    <property type="match status" value="1"/>
</dbReference>
<reference evidence="11 12" key="1">
    <citation type="submission" date="2019-12" db="EMBL/GenBank/DDBJ databases">
        <title>A genome sequence resource for the geographically widespread anthracnose pathogen Colletotrichum asianum.</title>
        <authorList>
            <person name="Meng Y."/>
        </authorList>
    </citation>
    <scope>NUCLEOTIDE SEQUENCE [LARGE SCALE GENOMIC DNA]</scope>
    <source>
        <strain evidence="11 12">ICMP 18580</strain>
    </source>
</reference>
<dbReference type="InterPro" id="IPR017972">
    <property type="entry name" value="Cyt_P450_CS"/>
</dbReference>
<keyword evidence="4 8" id="KW-0479">Metal-binding</keyword>
<dbReference type="InterPro" id="IPR046486">
    <property type="entry name" value="DUF6579"/>
</dbReference>
<dbReference type="EMBL" id="WOWK01000091">
    <property type="protein sequence ID" value="KAF0319775.1"/>
    <property type="molecule type" value="Genomic_DNA"/>
</dbReference>
<dbReference type="GO" id="GO:0016705">
    <property type="term" value="F:oxidoreductase activity, acting on paired donors, with incorporation or reduction of molecular oxygen"/>
    <property type="evidence" value="ECO:0007669"/>
    <property type="project" value="InterPro"/>
</dbReference>
<dbReference type="Pfam" id="PF20219">
    <property type="entry name" value="DUF6579"/>
    <property type="match status" value="1"/>
</dbReference>
<dbReference type="AlphaFoldDB" id="A0A8H3W5E8"/>
<dbReference type="Gene3D" id="1.10.630.10">
    <property type="entry name" value="Cytochrome P450"/>
    <property type="match status" value="1"/>
</dbReference>
<comment type="similarity">
    <text evidence="2">Belongs to the cytochrome P450 family.</text>
</comment>
<evidence type="ECO:0000256" key="4">
    <source>
        <dbReference type="ARBA" id="ARBA00022723"/>
    </source>
</evidence>
<organism evidence="11 12">
    <name type="scientific">Colletotrichum asianum</name>
    <dbReference type="NCBI Taxonomy" id="702518"/>
    <lineage>
        <taxon>Eukaryota</taxon>
        <taxon>Fungi</taxon>
        <taxon>Dikarya</taxon>
        <taxon>Ascomycota</taxon>
        <taxon>Pezizomycotina</taxon>
        <taxon>Sordariomycetes</taxon>
        <taxon>Hypocreomycetidae</taxon>
        <taxon>Glomerellales</taxon>
        <taxon>Glomerellaceae</taxon>
        <taxon>Colletotrichum</taxon>
        <taxon>Colletotrichum gloeosporioides species complex</taxon>
    </lineage>
</organism>
<keyword evidence="10" id="KW-1133">Transmembrane helix</keyword>
<proteinExistence type="inferred from homology"/>
<keyword evidence="5" id="KW-0560">Oxidoreductase</keyword>
<keyword evidence="6 8" id="KW-0408">Iron</keyword>
<accession>A0A8H3W5E8</accession>
<feature type="transmembrane region" description="Helical" evidence="10">
    <location>
        <begin position="31"/>
        <end position="49"/>
    </location>
</feature>
<dbReference type="GO" id="GO:0005506">
    <property type="term" value="F:iron ion binding"/>
    <property type="evidence" value="ECO:0007669"/>
    <property type="project" value="InterPro"/>
</dbReference>
<feature type="region of interest" description="Disordered" evidence="9">
    <location>
        <begin position="1"/>
        <end position="21"/>
    </location>
</feature>
<keyword evidence="12" id="KW-1185">Reference proteome</keyword>
<evidence type="ECO:0000313" key="11">
    <source>
        <dbReference type="EMBL" id="KAF0319775.1"/>
    </source>
</evidence>
<dbReference type="CDD" id="cd11041">
    <property type="entry name" value="CYP503A1-like"/>
    <property type="match status" value="1"/>
</dbReference>
<gene>
    <name evidence="11" type="ORF">GQ607_013026</name>
</gene>
<evidence type="ECO:0000256" key="8">
    <source>
        <dbReference type="PIRSR" id="PIRSR602403-1"/>
    </source>
</evidence>
<evidence type="ECO:0000313" key="12">
    <source>
        <dbReference type="Proteomes" id="UP000434172"/>
    </source>
</evidence>
<name>A0A8H3W5E8_9PEZI</name>
<dbReference type="Proteomes" id="UP000434172">
    <property type="component" value="Unassembled WGS sequence"/>
</dbReference>
<dbReference type="InterPro" id="IPR001128">
    <property type="entry name" value="Cyt_P450"/>
</dbReference>
<dbReference type="SUPFAM" id="SSF48264">
    <property type="entry name" value="Cytochrome P450"/>
    <property type="match status" value="1"/>
</dbReference>
<keyword evidence="7" id="KW-0503">Monooxygenase</keyword>
<evidence type="ECO:0000256" key="1">
    <source>
        <dbReference type="ARBA" id="ARBA00001971"/>
    </source>
</evidence>
<comment type="caution">
    <text evidence="11">The sequence shown here is derived from an EMBL/GenBank/DDBJ whole genome shotgun (WGS) entry which is preliminary data.</text>
</comment>
<dbReference type="InterPro" id="IPR036396">
    <property type="entry name" value="Cyt_P450_sf"/>
</dbReference>
<evidence type="ECO:0000256" key="7">
    <source>
        <dbReference type="ARBA" id="ARBA00023033"/>
    </source>
</evidence>
<keyword evidence="10" id="KW-0812">Transmembrane</keyword>